<evidence type="ECO:0000256" key="1">
    <source>
        <dbReference type="SAM" id="MobiDB-lite"/>
    </source>
</evidence>
<organism evidence="2">
    <name type="scientific">Anguilla anguilla</name>
    <name type="common">European freshwater eel</name>
    <name type="synonym">Muraena anguilla</name>
    <dbReference type="NCBI Taxonomy" id="7936"/>
    <lineage>
        <taxon>Eukaryota</taxon>
        <taxon>Metazoa</taxon>
        <taxon>Chordata</taxon>
        <taxon>Craniata</taxon>
        <taxon>Vertebrata</taxon>
        <taxon>Euteleostomi</taxon>
        <taxon>Actinopterygii</taxon>
        <taxon>Neopterygii</taxon>
        <taxon>Teleostei</taxon>
        <taxon>Anguilliformes</taxon>
        <taxon>Anguillidae</taxon>
        <taxon>Anguilla</taxon>
    </lineage>
</organism>
<evidence type="ECO:0000313" key="2">
    <source>
        <dbReference type="EMBL" id="JAH70477.1"/>
    </source>
</evidence>
<dbReference type="AlphaFoldDB" id="A0A0E9UXE0"/>
<feature type="compositionally biased region" description="Polar residues" evidence="1">
    <location>
        <begin position="17"/>
        <end position="30"/>
    </location>
</feature>
<dbReference type="EMBL" id="GBXM01038100">
    <property type="protein sequence ID" value="JAH70477.1"/>
    <property type="molecule type" value="Transcribed_RNA"/>
</dbReference>
<protein>
    <submittedName>
        <fullName evidence="2">Uncharacterized protein</fullName>
    </submittedName>
</protein>
<feature type="region of interest" description="Disordered" evidence="1">
    <location>
        <begin position="1"/>
        <end position="30"/>
    </location>
</feature>
<reference evidence="2" key="1">
    <citation type="submission" date="2014-11" db="EMBL/GenBank/DDBJ databases">
        <authorList>
            <person name="Amaro Gonzalez C."/>
        </authorList>
    </citation>
    <scope>NUCLEOTIDE SEQUENCE</scope>
</reference>
<proteinExistence type="predicted"/>
<reference evidence="2" key="2">
    <citation type="journal article" date="2015" name="Fish Shellfish Immunol.">
        <title>Early steps in the European eel (Anguilla anguilla)-Vibrio vulnificus interaction in the gills: Role of the RtxA13 toxin.</title>
        <authorList>
            <person name="Callol A."/>
            <person name="Pajuelo D."/>
            <person name="Ebbesson L."/>
            <person name="Teles M."/>
            <person name="MacKenzie S."/>
            <person name="Amaro C."/>
        </authorList>
    </citation>
    <scope>NUCLEOTIDE SEQUENCE</scope>
</reference>
<name>A0A0E9UXE0_ANGAN</name>
<sequence>MRNSNLGRSGEVFSHLIGTQTHDQRCTSGA</sequence>
<accession>A0A0E9UXE0</accession>